<evidence type="ECO:0008006" key="3">
    <source>
        <dbReference type="Google" id="ProtNLM"/>
    </source>
</evidence>
<sequence length="45" mass="4940">MVAEVIVTGIIILFVAHIFYHKVIKNTSGGCCCNKDGKSKKKCNK</sequence>
<protein>
    <recommendedName>
        <fullName evidence="3">Virus attachment protein p12 family protein</fullName>
    </recommendedName>
</protein>
<dbReference type="RefSeq" id="WP_176127631.1">
    <property type="nucleotide sequence ID" value="NZ_LZYZ01000006.1"/>
</dbReference>
<dbReference type="Proteomes" id="UP000191154">
    <property type="component" value="Unassembled WGS sequence"/>
</dbReference>
<comment type="caution">
    <text evidence="1">The sequence shown here is derived from an EMBL/GenBank/DDBJ whole genome shotgun (WGS) entry which is preliminary data.</text>
</comment>
<accession>A0A1S8N232</accession>
<reference evidence="1 2" key="1">
    <citation type="submission" date="2016-05" db="EMBL/GenBank/DDBJ databases">
        <title>Microbial solvent formation.</title>
        <authorList>
            <person name="Poehlein A."/>
            <person name="Montoya Solano J.D."/>
            <person name="Flitsch S."/>
            <person name="Krabben P."/>
            <person name="Duerre P."/>
            <person name="Daniel R."/>
        </authorList>
    </citation>
    <scope>NUCLEOTIDE SEQUENCE [LARGE SCALE GENOMIC DNA]</scope>
    <source>
        <strain evidence="1 2">L1-8</strain>
    </source>
</reference>
<proteinExistence type="predicted"/>
<evidence type="ECO:0000313" key="2">
    <source>
        <dbReference type="Proteomes" id="UP000191154"/>
    </source>
</evidence>
<organism evidence="1 2">
    <name type="scientific">Clostridium saccharobutylicum</name>
    <dbReference type="NCBI Taxonomy" id="169679"/>
    <lineage>
        <taxon>Bacteria</taxon>
        <taxon>Bacillati</taxon>
        <taxon>Bacillota</taxon>
        <taxon>Clostridia</taxon>
        <taxon>Eubacteriales</taxon>
        <taxon>Clostridiaceae</taxon>
        <taxon>Clostridium</taxon>
    </lineage>
</organism>
<dbReference type="AlphaFoldDB" id="A0A1S8N232"/>
<name>A0A1S8N232_CLOSA</name>
<evidence type="ECO:0000313" key="1">
    <source>
        <dbReference type="EMBL" id="OOM10576.1"/>
    </source>
</evidence>
<dbReference type="EMBL" id="LZYZ01000006">
    <property type="protein sequence ID" value="OOM10576.1"/>
    <property type="molecule type" value="Genomic_DNA"/>
</dbReference>
<gene>
    <name evidence="1" type="ORF">CLOSAC_31970</name>
</gene>